<dbReference type="PANTHER" id="PTHR34980">
    <property type="entry name" value="INNER MEMBRANE PROTEIN-RELATED-RELATED"/>
    <property type="match status" value="1"/>
</dbReference>
<evidence type="ECO:0000313" key="3">
    <source>
        <dbReference type="Proteomes" id="UP000318709"/>
    </source>
</evidence>
<keyword evidence="1" id="KW-1133">Transmembrane helix</keyword>
<dbReference type="PANTHER" id="PTHR34980:SF2">
    <property type="entry name" value="INNER MEMBRANE PROTEIN YHAH-RELATED"/>
    <property type="match status" value="1"/>
</dbReference>
<name>A0A4Y6UC89_9PROT</name>
<keyword evidence="3" id="KW-1185">Reference proteome</keyword>
<accession>A0A4Y6UC89</accession>
<keyword evidence="1" id="KW-0472">Membrane</keyword>
<proteinExistence type="predicted"/>
<dbReference type="EMBL" id="CP038231">
    <property type="protein sequence ID" value="QDH14188.1"/>
    <property type="molecule type" value="Genomic_DNA"/>
</dbReference>
<dbReference type="KEGG" id="swf:E3E12_08290"/>
<evidence type="ECO:0000256" key="1">
    <source>
        <dbReference type="SAM" id="Phobius"/>
    </source>
</evidence>
<dbReference type="AlphaFoldDB" id="A0A4Y6UC89"/>
<feature type="transmembrane region" description="Helical" evidence="1">
    <location>
        <begin position="72"/>
        <end position="91"/>
    </location>
</feature>
<feature type="transmembrane region" description="Helical" evidence="1">
    <location>
        <begin position="42"/>
        <end position="60"/>
    </location>
</feature>
<dbReference type="Pfam" id="PF05656">
    <property type="entry name" value="DUF805"/>
    <property type="match status" value="1"/>
</dbReference>
<dbReference type="GO" id="GO:0005886">
    <property type="term" value="C:plasma membrane"/>
    <property type="evidence" value="ECO:0007669"/>
    <property type="project" value="TreeGrafter"/>
</dbReference>
<dbReference type="OrthoDB" id="9812349at2"/>
<protein>
    <submittedName>
        <fullName evidence="2">DUF805 domain-containing protein</fullName>
    </submittedName>
</protein>
<organism evidence="2 3">
    <name type="scientific">Formicincola oecophyllae</name>
    <dbReference type="NCBI Taxonomy" id="2558361"/>
    <lineage>
        <taxon>Bacteria</taxon>
        <taxon>Pseudomonadati</taxon>
        <taxon>Pseudomonadota</taxon>
        <taxon>Alphaproteobacteria</taxon>
        <taxon>Acetobacterales</taxon>
        <taxon>Acetobacteraceae</taxon>
        <taxon>Formicincola</taxon>
    </lineage>
</organism>
<dbReference type="Proteomes" id="UP000318709">
    <property type="component" value="Chromosome"/>
</dbReference>
<reference evidence="2 3" key="1">
    <citation type="submission" date="2019-03" db="EMBL/GenBank/DDBJ databases">
        <title>The complete genome sequence of Swingsia_sp. F3b2 LMG30590(T).</title>
        <authorList>
            <person name="Chua K.-O."/>
            <person name="Chan K.-G."/>
            <person name="See-Too W.-S."/>
        </authorList>
    </citation>
    <scope>NUCLEOTIDE SEQUENCE [LARGE SCALE GENOMIC DNA]</scope>
    <source>
        <strain evidence="2 3">F3b2</strain>
    </source>
</reference>
<feature type="transmembrane region" description="Helical" evidence="1">
    <location>
        <begin position="128"/>
        <end position="150"/>
    </location>
</feature>
<gene>
    <name evidence="2" type="ORF">E3E12_08290</name>
</gene>
<dbReference type="RefSeq" id="WP_141443892.1">
    <property type="nucleotide sequence ID" value="NZ_CP038231.1"/>
</dbReference>
<sequence>MNNTPPSPSTSATPTLPQDGWGWIMQALKNYAVFSGRSPRRAFWWCSLFQFGAVLVANLGDMLFNTGNLLSAQVWLGLLLPTLAVGVRRLHDTGRSAWWVFINMPFLAAGWGLWSLAKRHACPEHAHALVVAGGALFIIGLALTVAQFVFECLPSQPGPNKYGPNPYNQG</sequence>
<feature type="transmembrane region" description="Helical" evidence="1">
    <location>
        <begin position="97"/>
        <end position="116"/>
    </location>
</feature>
<dbReference type="InterPro" id="IPR008523">
    <property type="entry name" value="DUF805"/>
</dbReference>
<keyword evidence="1" id="KW-0812">Transmembrane</keyword>
<evidence type="ECO:0000313" key="2">
    <source>
        <dbReference type="EMBL" id="QDH14188.1"/>
    </source>
</evidence>